<reference evidence="3" key="1">
    <citation type="submission" date="2022-11" db="EMBL/GenBank/DDBJ databases">
        <title>Salinimicrobium profundisediminis sp. nov., isolated from deep-sea sediment of the Mariana Trench.</title>
        <authorList>
            <person name="Fu H."/>
        </authorList>
    </citation>
    <scope>NUCLEOTIDE SEQUENCE</scope>
    <source>
        <strain evidence="3">MT39</strain>
    </source>
</reference>
<name>A0A9X3CU99_9FLAO</name>
<organism evidence="3 4">
    <name type="scientific">Salinimicrobium profundisediminis</name>
    <dbReference type="NCBI Taxonomy" id="2994553"/>
    <lineage>
        <taxon>Bacteria</taxon>
        <taxon>Pseudomonadati</taxon>
        <taxon>Bacteroidota</taxon>
        <taxon>Flavobacteriia</taxon>
        <taxon>Flavobacteriales</taxon>
        <taxon>Flavobacteriaceae</taxon>
        <taxon>Salinimicrobium</taxon>
    </lineage>
</organism>
<dbReference type="EMBL" id="JAPJDA010000002">
    <property type="protein sequence ID" value="MCX2836819.1"/>
    <property type="molecule type" value="Genomic_DNA"/>
</dbReference>
<proteinExistence type="predicted"/>
<sequence length="201" mass="21983">MKKMLQRMMIGGVGLSMLISCSADSVNDDALSLNATTSTVPTQNLTMNDLAGTWNMYSMTSVGEGKTVDFDLDGNSTYDLLKETDCFDNMFFVFETDGDVLTENARLFFDGTSGKFTCATTGQYAATYQISGNDLTVTFTVNGVEYTQSKTVSRFSENGKEYLKVTLTEAETDSAVYVAKDPGNTVASDIKQIDMVYQRAE</sequence>
<dbReference type="Proteomes" id="UP001148482">
    <property type="component" value="Unassembled WGS sequence"/>
</dbReference>
<protein>
    <submittedName>
        <fullName evidence="3">Lipocalin family protein</fullName>
    </submittedName>
</protein>
<dbReference type="InterPro" id="IPR024311">
    <property type="entry name" value="Lipocalin-like"/>
</dbReference>
<keyword evidence="4" id="KW-1185">Reference proteome</keyword>
<evidence type="ECO:0000313" key="4">
    <source>
        <dbReference type="Proteomes" id="UP001148482"/>
    </source>
</evidence>
<feature type="chain" id="PRO_5040987432" evidence="1">
    <location>
        <begin position="26"/>
        <end position="201"/>
    </location>
</feature>
<dbReference type="AlphaFoldDB" id="A0A9X3CU99"/>
<gene>
    <name evidence="3" type="ORF">OQ279_01535</name>
</gene>
<dbReference type="Pfam" id="PF13648">
    <property type="entry name" value="Lipocalin_4"/>
    <property type="match status" value="1"/>
</dbReference>
<feature type="domain" description="Lipocalin-like" evidence="2">
    <location>
        <begin position="50"/>
        <end position="152"/>
    </location>
</feature>
<feature type="signal peptide" evidence="1">
    <location>
        <begin position="1"/>
        <end position="25"/>
    </location>
</feature>
<evidence type="ECO:0000313" key="3">
    <source>
        <dbReference type="EMBL" id="MCX2836819.1"/>
    </source>
</evidence>
<evidence type="ECO:0000256" key="1">
    <source>
        <dbReference type="SAM" id="SignalP"/>
    </source>
</evidence>
<dbReference type="RefSeq" id="WP_266067998.1">
    <property type="nucleotide sequence ID" value="NZ_JAPJDA010000002.1"/>
</dbReference>
<dbReference type="PROSITE" id="PS51257">
    <property type="entry name" value="PROKAR_LIPOPROTEIN"/>
    <property type="match status" value="1"/>
</dbReference>
<comment type="caution">
    <text evidence="3">The sequence shown here is derived from an EMBL/GenBank/DDBJ whole genome shotgun (WGS) entry which is preliminary data.</text>
</comment>
<evidence type="ECO:0000259" key="2">
    <source>
        <dbReference type="Pfam" id="PF13648"/>
    </source>
</evidence>
<keyword evidence="1" id="KW-0732">Signal</keyword>
<accession>A0A9X3CU99</accession>